<organism evidence="3">
    <name type="scientific">Amorphochlora amoebiformis</name>
    <dbReference type="NCBI Taxonomy" id="1561963"/>
    <lineage>
        <taxon>Eukaryota</taxon>
        <taxon>Sar</taxon>
        <taxon>Rhizaria</taxon>
        <taxon>Cercozoa</taxon>
        <taxon>Chlorarachniophyceae</taxon>
        <taxon>Amorphochlora</taxon>
    </lineage>
</organism>
<dbReference type="AlphaFoldDB" id="A0A7S0H9U9"/>
<dbReference type="Gene3D" id="3.40.50.11500">
    <property type="match status" value="1"/>
</dbReference>
<dbReference type="SMART" id="SM00801">
    <property type="entry name" value="dDENN"/>
    <property type="match status" value="1"/>
</dbReference>
<dbReference type="GO" id="GO:0031410">
    <property type="term" value="C:cytoplasmic vesicle"/>
    <property type="evidence" value="ECO:0007669"/>
    <property type="project" value="TreeGrafter"/>
</dbReference>
<dbReference type="InterPro" id="IPR037516">
    <property type="entry name" value="Tripartite_DENN"/>
</dbReference>
<evidence type="ECO:0000259" key="2">
    <source>
        <dbReference type="PROSITE" id="PS50211"/>
    </source>
</evidence>
<dbReference type="Pfam" id="PF03455">
    <property type="entry name" value="dDENN"/>
    <property type="match status" value="1"/>
</dbReference>
<dbReference type="InterPro" id="IPR051696">
    <property type="entry name" value="DENN_Domain_GEFs"/>
</dbReference>
<feature type="region of interest" description="Disordered" evidence="1">
    <location>
        <begin position="629"/>
        <end position="662"/>
    </location>
</feature>
<dbReference type="InterPro" id="IPR001194">
    <property type="entry name" value="cDENN_dom"/>
</dbReference>
<dbReference type="EMBL" id="HBEM01034426">
    <property type="protein sequence ID" value="CAD8464563.1"/>
    <property type="molecule type" value="Transcribed_RNA"/>
</dbReference>
<feature type="region of interest" description="Disordered" evidence="1">
    <location>
        <begin position="261"/>
        <end position="282"/>
    </location>
</feature>
<dbReference type="SMART" id="SM00799">
    <property type="entry name" value="DENN"/>
    <property type="match status" value="1"/>
</dbReference>
<dbReference type="Pfam" id="PF02141">
    <property type="entry name" value="DENN"/>
    <property type="match status" value="1"/>
</dbReference>
<dbReference type="PROSITE" id="PS50211">
    <property type="entry name" value="DENN"/>
    <property type="match status" value="1"/>
</dbReference>
<proteinExistence type="predicted"/>
<evidence type="ECO:0000256" key="1">
    <source>
        <dbReference type="SAM" id="MobiDB-lite"/>
    </source>
</evidence>
<dbReference type="InterPro" id="IPR005112">
    <property type="entry name" value="dDENN_dom"/>
</dbReference>
<dbReference type="GO" id="GO:0032483">
    <property type="term" value="P:regulation of Rab protein signal transduction"/>
    <property type="evidence" value="ECO:0007669"/>
    <property type="project" value="TreeGrafter"/>
</dbReference>
<gene>
    <name evidence="3" type="ORF">LAMO00422_LOCUS23529</name>
</gene>
<sequence>MERYIVNLARETPLPPQGCLIIEYKIGQKAIRFSRPPPNRPTDFPPFPFVELFRILKPETAVSALTALLLEYRVVLVSTPSTNLTLVSELLLQLMYPFKYEHVYIPLLPKTLIEFLAAPMPFLIGIPRDFLDDVDDLRDIIMDRQEMVVVDLDTSEIYASENVIPLPPSERKKLHKRLRPLSKVYRDRSKMNDVERKAWDGRDSAFAFIPSPDELESLQESVPNIDDGEVKSVQAAFLRVFVSMFKDYRKYLIFPKIKSTPPETHASPLPSPRDNDPGHGDSSFMVESFQDPVFRTDDFVRKQGRDSRPFLKKFCATQAFARFAESRALHSLVPGEMENYDIKFFDESITAKNNRSRFRFSKPTPFLNSKEYEVKNSLPAPDPDVSDLPPGRIYQHKYFPRLRKDLFQAKLLENRAMSEASKLNKKTKKRTLRSRKKKGIPGKSIPTLFKQMSFSNANSHASRSINPSVATAQCHALTLGTRDSNYSYSSINSMSYSKPDSLARRQKWFSLRTPIATPTDMYRAHRPATVKIPKPLAEHRGSLDPTKPMDPPLNPPNRFLLDLAPDVTHTGTASTKVKRVRGSRTHSNVSRRHRRANSMTGGSELHLAKAADKSLGRSAGVNIIVRELMEEKNDDIKSSRAAPLRKPPSMPSPPRSRKNTAQ</sequence>
<feature type="compositionally biased region" description="Basic residues" evidence="1">
    <location>
        <begin position="423"/>
        <end position="440"/>
    </location>
</feature>
<feature type="compositionally biased region" description="Basic residues" evidence="1">
    <location>
        <begin position="581"/>
        <end position="596"/>
    </location>
</feature>
<dbReference type="PANTHER" id="PTHR12296">
    <property type="entry name" value="DENN DOMAIN-CONTAINING PROTEIN 4"/>
    <property type="match status" value="1"/>
</dbReference>
<dbReference type="PANTHER" id="PTHR12296:SF21">
    <property type="entry name" value="DENN DOMAIN-CONTAINING PROTEIN 3"/>
    <property type="match status" value="1"/>
</dbReference>
<accession>A0A7S0H9U9</accession>
<feature type="compositionally biased region" description="Pro residues" evidence="1">
    <location>
        <begin position="645"/>
        <end position="654"/>
    </location>
</feature>
<feature type="region of interest" description="Disordered" evidence="1">
    <location>
        <begin position="581"/>
        <end position="602"/>
    </location>
</feature>
<feature type="compositionally biased region" description="Basic and acidic residues" evidence="1">
    <location>
        <begin position="629"/>
        <end position="638"/>
    </location>
</feature>
<feature type="domain" description="UDENN" evidence="2">
    <location>
        <begin position="1"/>
        <end position="335"/>
    </location>
</feature>
<dbReference type="InterPro" id="IPR043153">
    <property type="entry name" value="DENN_C"/>
</dbReference>
<name>A0A7S0H9U9_9EUKA</name>
<evidence type="ECO:0000313" key="3">
    <source>
        <dbReference type="EMBL" id="CAD8464563.1"/>
    </source>
</evidence>
<reference evidence="3" key="1">
    <citation type="submission" date="2021-01" db="EMBL/GenBank/DDBJ databases">
        <authorList>
            <person name="Corre E."/>
            <person name="Pelletier E."/>
            <person name="Niang G."/>
            <person name="Scheremetjew M."/>
            <person name="Finn R."/>
            <person name="Kale V."/>
            <person name="Holt S."/>
            <person name="Cochrane G."/>
            <person name="Meng A."/>
            <person name="Brown T."/>
            <person name="Cohen L."/>
        </authorList>
    </citation>
    <scope>NUCLEOTIDE SEQUENCE</scope>
    <source>
        <strain evidence="3">CCMP2058</strain>
    </source>
</reference>
<protein>
    <recommendedName>
        <fullName evidence="2">UDENN domain-containing protein</fullName>
    </recommendedName>
</protein>
<feature type="region of interest" description="Disordered" evidence="1">
    <location>
        <begin position="420"/>
        <end position="445"/>
    </location>
</feature>